<dbReference type="SUPFAM" id="SSF52507">
    <property type="entry name" value="Homo-oligomeric flavin-containing Cys decarboxylases, HFCD"/>
    <property type="match status" value="1"/>
</dbReference>
<dbReference type="PANTHER" id="PTHR43374:SF1">
    <property type="entry name" value="FLAVIN PRENYLTRANSFERASE PAD1, MITOCHONDRIAL"/>
    <property type="match status" value="1"/>
</dbReference>
<organism evidence="9 10">
    <name type="scientific">Dendryphion nanum</name>
    <dbReference type="NCBI Taxonomy" id="256645"/>
    <lineage>
        <taxon>Eukaryota</taxon>
        <taxon>Fungi</taxon>
        <taxon>Dikarya</taxon>
        <taxon>Ascomycota</taxon>
        <taxon>Pezizomycotina</taxon>
        <taxon>Dothideomycetes</taxon>
        <taxon>Pleosporomycetidae</taxon>
        <taxon>Pleosporales</taxon>
        <taxon>Torulaceae</taxon>
        <taxon>Dendryphion</taxon>
    </lineage>
</organism>
<dbReference type="EMBL" id="JAGMWT010000002">
    <property type="protein sequence ID" value="KAH7135167.1"/>
    <property type="molecule type" value="Genomic_DNA"/>
</dbReference>
<dbReference type="GO" id="GO:0106141">
    <property type="term" value="F:flavin prenyltransferase activity"/>
    <property type="evidence" value="ECO:0007669"/>
    <property type="project" value="UniProtKB-EC"/>
</dbReference>
<comment type="catalytic activity">
    <reaction evidence="6">
        <text>dimethylallyl phosphate + FMNH2 = prenylated FMNH2 + phosphate</text>
        <dbReference type="Rhea" id="RHEA:37743"/>
        <dbReference type="ChEBI" id="CHEBI:43474"/>
        <dbReference type="ChEBI" id="CHEBI:57618"/>
        <dbReference type="ChEBI" id="CHEBI:87467"/>
        <dbReference type="ChEBI" id="CHEBI:88052"/>
        <dbReference type="EC" id="2.5.1.129"/>
    </reaction>
</comment>
<evidence type="ECO:0000256" key="5">
    <source>
        <dbReference type="ARBA" id="ARBA00060793"/>
    </source>
</evidence>
<evidence type="ECO:0000256" key="1">
    <source>
        <dbReference type="ARBA" id="ARBA00022602"/>
    </source>
</evidence>
<protein>
    <recommendedName>
        <fullName evidence="6">Flavin prenyltransferase PAD1, mitochondrial</fullName>
        <ecNumber evidence="6">2.5.1.129</ecNumber>
    </recommendedName>
</protein>
<keyword evidence="1 6" id="KW-0637">Prenyltransferase</keyword>
<keyword evidence="3 6" id="KW-0288">FMN</keyword>
<evidence type="ECO:0000256" key="3">
    <source>
        <dbReference type="ARBA" id="ARBA00022643"/>
    </source>
</evidence>
<accession>A0A9P9IVK8</accession>
<feature type="domain" description="Flavoprotein" evidence="8">
    <location>
        <begin position="11"/>
        <end position="176"/>
    </location>
</feature>
<evidence type="ECO:0000256" key="4">
    <source>
        <dbReference type="ARBA" id="ARBA00022679"/>
    </source>
</evidence>
<dbReference type="PANTHER" id="PTHR43374">
    <property type="entry name" value="FLAVIN PRENYLTRANSFERASE"/>
    <property type="match status" value="1"/>
</dbReference>
<keyword evidence="7" id="KW-0472">Membrane</keyword>
<feature type="binding site" evidence="6">
    <location>
        <position position="180"/>
    </location>
    <ligand>
        <name>dimethylallyl phosphate</name>
        <dbReference type="ChEBI" id="CHEBI:88052"/>
    </ligand>
</feature>
<dbReference type="NCBIfam" id="TIGR00421">
    <property type="entry name" value="ubiX_pad"/>
    <property type="match status" value="1"/>
</dbReference>
<keyword evidence="10" id="KW-1185">Reference proteome</keyword>
<keyword evidence="7" id="KW-0812">Transmembrane</keyword>
<feature type="binding site" evidence="6">
    <location>
        <begin position="19"/>
        <end position="21"/>
    </location>
    <ligand>
        <name>FMN</name>
        <dbReference type="ChEBI" id="CHEBI:58210"/>
    </ligand>
</feature>
<dbReference type="NCBIfam" id="NF004685">
    <property type="entry name" value="PRK06029.1"/>
    <property type="match status" value="1"/>
</dbReference>
<feature type="binding site" evidence="6">
    <location>
        <position position="45"/>
    </location>
    <ligand>
        <name>FMN</name>
        <dbReference type="ChEBI" id="CHEBI:58210"/>
    </ligand>
</feature>
<keyword evidence="4 6" id="KW-0808">Transferase</keyword>
<feature type="binding site" evidence="6">
    <location>
        <begin position="99"/>
        <end position="102"/>
    </location>
    <ligand>
        <name>FMN</name>
        <dbReference type="ChEBI" id="CHEBI:58210"/>
    </ligand>
</feature>
<keyword evidence="2 6" id="KW-0285">Flavoprotein</keyword>
<dbReference type="HAMAP" id="MF_01984">
    <property type="entry name" value="ubiX_pad"/>
    <property type="match status" value="1"/>
</dbReference>
<dbReference type="FunFam" id="3.40.50.1950:FF:000001">
    <property type="entry name" value="Flavin prenyltransferase UbiX"/>
    <property type="match status" value="1"/>
</dbReference>
<evidence type="ECO:0000313" key="9">
    <source>
        <dbReference type="EMBL" id="KAH7135167.1"/>
    </source>
</evidence>
<sequence length="213" mass="23889">MVSTSRPRRRKRIVVAVTGATGAPLAVHLLQWLRRLNVETHLIMSTWGASTLKYELPAPNNTPRYLESLADYVYSPKDVSASLSSGSFLTDGMIVVPCSMKTLAGIRIGYDNDLISRAASVTLKERRRLVLVARETPLSSIHLENMLETTRAGAIIFPPVMAFYTRPKGVEDMVQQSVRRMIDCLNLEIDEHEVDDGRWDGFDWKGKKVDEGK</sequence>
<dbReference type="InterPro" id="IPR036551">
    <property type="entry name" value="Flavin_trans-like"/>
</dbReference>
<comment type="subcellular location">
    <subcellularLocation>
        <location evidence="6">Mitochondrion</location>
    </subcellularLocation>
</comment>
<dbReference type="Gene3D" id="3.40.50.1950">
    <property type="entry name" value="Flavin prenyltransferase-like"/>
    <property type="match status" value="1"/>
</dbReference>
<keyword evidence="6" id="KW-0496">Mitochondrion</keyword>
<dbReference type="Pfam" id="PF02441">
    <property type="entry name" value="Flavoprotein"/>
    <property type="match status" value="1"/>
</dbReference>
<gene>
    <name evidence="6" type="primary">PAD1</name>
    <name evidence="9" type="ORF">B0J11DRAFT_547189</name>
</gene>
<evidence type="ECO:0000313" key="10">
    <source>
        <dbReference type="Proteomes" id="UP000700596"/>
    </source>
</evidence>
<name>A0A9P9IVK8_9PLEO</name>
<comment type="similarity">
    <text evidence="5 6">Belongs to the UbiX/PAD1 family.</text>
</comment>
<comment type="subunit">
    <text evidence="6">Oligomer.</text>
</comment>
<keyword evidence="7" id="KW-1133">Transmembrane helix</keyword>
<dbReference type="EC" id="2.5.1.129" evidence="6"/>
<evidence type="ECO:0000256" key="6">
    <source>
        <dbReference type="HAMAP-Rule" id="MF_03197"/>
    </source>
</evidence>
<feature type="binding site" evidence="6">
    <location>
        <position position="134"/>
    </location>
    <ligand>
        <name>FMN</name>
        <dbReference type="ChEBI" id="CHEBI:58210"/>
    </ligand>
</feature>
<dbReference type="GO" id="GO:0016831">
    <property type="term" value="F:carboxy-lyase activity"/>
    <property type="evidence" value="ECO:0007669"/>
    <property type="project" value="TreeGrafter"/>
</dbReference>
<dbReference type="OrthoDB" id="5126881at2759"/>
<dbReference type="AlphaFoldDB" id="A0A9P9IVK8"/>
<feature type="transmembrane region" description="Helical" evidence="7">
    <location>
        <begin position="12"/>
        <end position="33"/>
    </location>
</feature>
<dbReference type="Proteomes" id="UP000700596">
    <property type="component" value="Unassembled WGS sequence"/>
</dbReference>
<proteinExistence type="inferred from homology"/>
<evidence type="ECO:0000256" key="2">
    <source>
        <dbReference type="ARBA" id="ARBA00022630"/>
    </source>
</evidence>
<dbReference type="InterPro" id="IPR004507">
    <property type="entry name" value="UbiX-like"/>
</dbReference>
<comment type="caution">
    <text evidence="9">The sequence shown here is derived from an EMBL/GenBank/DDBJ whole genome shotgun (WGS) entry which is preliminary data.</text>
</comment>
<dbReference type="InterPro" id="IPR003382">
    <property type="entry name" value="Flavoprotein"/>
</dbReference>
<evidence type="ECO:0000256" key="7">
    <source>
        <dbReference type="SAM" id="Phobius"/>
    </source>
</evidence>
<comment type="function">
    <text evidence="6">Flavin prenyltransferase that catalyzes the synthesis of the prenylated FMN cofactor (prenyl-FMN) for the ferulic acid decarboxylase FDC1. The prenyltransferase is metal-independent and links a dimethylallyl moiety from dimethylallyl monophosphate (DMAP) to the flavin N5 and C6 atoms of FMN.</text>
</comment>
<feature type="binding site" evidence="6">
    <location>
        <position position="164"/>
    </location>
    <ligand>
        <name>dimethylallyl phosphate</name>
        <dbReference type="ChEBI" id="CHEBI:88052"/>
    </ligand>
</feature>
<evidence type="ECO:0000259" key="8">
    <source>
        <dbReference type="Pfam" id="PF02441"/>
    </source>
</evidence>
<dbReference type="GO" id="GO:0005739">
    <property type="term" value="C:mitochondrion"/>
    <property type="evidence" value="ECO:0007669"/>
    <property type="project" value="UniProtKB-SubCell"/>
</dbReference>
<reference evidence="9" key="1">
    <citation type="journal article" date="2021" name="Nat. Commun.">
        <title>Genetic determinants of endophytism in the Arabidopsis root mycobiome.</title>
        <authorList>
            <person name="Mesny F."/>
            <person name="Miyauchi S."/>
            <person name="Thiergart T."/>
            <person name="Pickel B."/>
            <person name="Atanasova L."/>
            <person name="Karlsson M."/>
            <person name="Huettel B."/>
            <person name="Barry K.W."/>
            <person name="Haridas S."/>
            <person name="Chen C."/>
            <person name="Bauer D."/>
            <person name="Andreopoulos W."/>
            <person name="Pangilinan J."/>
            <person name="LaButti K."/>
            <person name="Riley R."/>
            <person name="Lipzen A."/>
            <person name="Clum A."/>
            <person name="Drula E."/>
            <person name="Henrissat B."/>
            <person name="Kohler A."/>
            <person name="Grigoriev I.V."/>
            <person name="Martin F.M."/>
            <person name="Hacquard S."/>
        </authorList>
    </citation>
    <scope>NUCLEOTIDE SEQUENCE</scope>
    <source>
        <strain evidence="9">MPI-CAGE-CH-0243</strain>
    </source>
</reference>